<dbReference type="EMBL" id="WIQW01000003">
    <property type="protein sequence ID" value="KAF3112102.1"/>
    <property type="molecule type" value="Genomic_DNA"/>
</dbReference>
<comment type="caution">
    <text evidence="1">The sequence shown here is derived from an EMBL/GenBank/DDBJ whole genome shotgun (WGS) entry which is preliminary data.</text>
</comment>
<protein>
    <recommendedName>
        <fullName evidence="3">BTB domain-containing protein</fullName>
    </recommendedName>
</protein>
<accession>A0A7C8JJ41</accession>
<name>A0A7C8JJ41_ORBOL</name>
<evidence type="ECO:0000313" key="1">
    <source>
        <dbReference type="EMBL" id="KAF3112102.1"/>
    </source>
</evidence>
<evidence type="ECO:0000313" key="2">
    <source>
        <dbReference type="Proteomes" id="UP000475325"/>
    </source>
</evidence>
<gene>
    <name evidence="1" type="ORF">TWF102_005843</name>
</gene>
<proteinExistence type="predicted"/>
<reference evidence="1 2" key="1">
    <citation type="submission" date="2019-06" db="EMBL/GenBank/DDBJ databases">
        <authorList>
            <person name="Palmer J.M."/>
        </authorList>
    </citation>
    <scope>NUCLEOTIDE SEQUENCE [LARGE SCALE GENOMIC DNA]</scope>
    <source>
        <strain evidence="1 2">TWF102</strain>
    </source>
</reference>
<dbReference type="AlphaFoldDB" id="A0A7C8JJ41"/>
<organism evidence="1 2">
    <name type="scientific">Orbilia oligospora</name>
    <name type="common">Nematode-trapping fungus</name>
    <name type="synonym">Arthrobotrys oligospora</name>
    <dbReference type="NCBI Taxonomy" id="2813651"/>
    <lineage>
        <taxon>Eukaryota</taxon>
        <taxon>Fungi</taxon>
        <taxon>Dikarya</taxon>
        <taxon>Ascomycota</taxon>
        <taxon>Pezizomycotina</taxon>
        <taxon>Orbiliomycetes</taxon>
        <taxon>Orbiliales</taxon>
        <taxon>Orbiliaceae</taxon>
        <taxon>Orbilia</taxon>
    </lineage>
</organism>
<evidence type="ECO:0008006" key="3">
    <source>
        <dbReference type="Google" id="ProtNLM"/>
    </source>
</evidence>
<sequence>MEEAAPTIPSRLIVKLPLQRENPAPRISQTSSNRAVEPAEVQIIDDEGDLILTVLKAHSQQQTPLRAFKVSSKALSLASPLLKYYIANPAILLNRHSGQAESNEGSGPDGGVTPRKHLKISAKSGSVVELVLNIIHHRHDKIPMAMSIGKLHSIATFCRTYQLQDAVYAAAMHSITIMWPFDPTSAIVPIEKTAIISGCGTDKHPHANEDCPKWLSVAEVFQVDKIIWECMQNLVFHGLADLGDNFVPDGRQARRIPVYSHKHRGYLHHGLPYFTKIWAQRTMLIDGLFDTLAAKDSAFTQAANKCEFLCQGSKDRAAQSACDNFQVREIIKLKAALSIPDGLFTRPYLDNHTLDEIFEVFRRLEPCEPSFIGSVYGKQGEHAECEMSLYFSRVIKRLEEGWYKEAWRQSPVHRIY</sequence>
<dbReference type="Proteomes" id="UP000475325">
    <property type="component" value="Unassembled WGS sequence"/>
</dbReference>